<dbReference type="RefSeq" id="WP_107890564.1">
    <property type="nucleotide sequence ID" value="NZ_NHSI01000066.1"/>
</dbReference>
<gene>
    <name evidence="2" type="ORF">C8N32_101161</name>
</gene>
<comment type="caution">
    <text evidence="2">The sequence shown here is derived from an EMBL/GenBank/DDBJ whole genome shotgun (WGS) entry which is preliminary data.</text>
</comment>
<evidence type="ECO:0000313" key="2">
    <source>
        <dbReference type="EMBL" id="PTN03964.1"/>
    </source>
</evidence>
<evidence type="ECO:0000256" key="1">
    <source>
        <dbReference type="SAM" id="SignalP"/>
    </source>
</evidence>
<evidence type="ECO:0000313" key="3">
    <source>
        <dbReference type="Proteomes" id="UP000243859"/>
    </source>
</evidence>
<accession>A0A2T5BWE3</accession>
<sequence>MRLALLMILCALAWPVSAGPWPRDKGHVFLSTDQTIHRDETWNTGYIPTHNGLYAELGLGDGLTLGFDGAMGQYLDDWVALVFLRLSLPAGENGHRLAGEVGLGTRNRPLVGRERVLRAGASWGYGMQKPWHGAWVSLEGEFTLYPSSDEHLLKLDGTLGVKPGETTMLIAQLQSGATSQGSRYLRFEPSAVYRLSQFQYLVAGLSMDILEDDRIGLKMGSWFEF</sequence>
<name>A0A2T5BWE3_9RHOB</name>
<keyword evidence="3" id="KW-1185">Reference proteome</keyword>
<dbReference type="Proteomes" id="UP000243859">
    <property type="component" value="Unassembled WGS sequence"/>
</dbReference>
<dbReference type="AlphaFoldDB" id="A0A2T5BWE3"/>
<feature type="chain" id="PRO_5015668591" evidence="1">
    <location>
        <begin position="19"/>
        <end position="225"/>
    </location>
</feature>
<proteinExistence type="predicted"/>
<keyword evidence="1" id="KW-0732">Signal</keyword>
<organism evidence="2 3">
    <name type="scientific">Rhodovulum imhoffii</name>
    <dbReference type="NCBI Taxonomy" id="365340"/>
    <lineage>
        <taxon>Bacteria</taxon>
        <taxon>Pseudomonadati</taxon>
        <taxon>Pseudomonadota</taxon>
        <taxon>Alphaproteobacteria</taxon>
        <taxon>Rhodobacterales</taxon>
        <taxon>Paracoccaceae</taxon>
        <taxon>Rhodovulum</taxon>
    </lineage>
</organism>
<reference evidence="2 3" key="1">
    <citation type="submission" date="2018-04" db="EMBL/GenBank/DDBJ databases">
        <title>Genomic Encyclopedia of Archaeal and Bacterial Type Strains, Phase II (KMG-II): from individual species to whole genera.</title>
        <authorList>
            <person name="Goeker M."/>
        </authorList>
    </citation>
    <scope>NUCLEOTIDE SEQUENCE [LARGE SCALE GENOMIC DNA]</scope>
    <source>
        <strain evidence="2 3">DSM 18064</strain>
    </source>
</reference>
<feature type="signal peptide" evidence="1">
    <location>
        <begin position="1"/>
        <end position="18"/>
    </location>
</feature>
<dbReference type="EMBL" id="QAAA01000001">
    <property type="protein sequence ID" value="PTN03964.1"/>
    <property type="molecule type" value="Genomic_DNA"/>
</dbReference>
<protein>
    <submittedName>
        <fullName evidence="2">Uncharacterized protein</fullName>
    </submittedName>
</protein>